<dbReference type="Pfam" id="PF23247">
    <property type="entry name" value="LRR_RPS2"/>
    <property type="match status" value="1"/>
</dbReference>
<evidence type="ECO:0000313" key="4">
    <source>
        <dbReference type="Proteomes" id="UP000237000"/>
    </source>
</evidence>
<dbReference type="InterPro" id="IPR057135">
    <property type="entry name" value="At4g27190-like_LRR"/>
</dbReference>
<dbReference type="EMBL" id="JXTC01000328">
    <property type="protein sequence ID" value="PON64465.1"/>
    <property type="molecule type" value="Genomic_DNA"/>
</dbReference>
<accession>A0A2P5CTU5</accession>
<evidence type="ECO:0000256" key="1">
    <source>
        <dbReference type="ARBA" id="ARBA00022821"/>
    </source>
</evidence>
<dbReference type="AlphaFoldDB" id="A0A2P5CTU5"/>
<dbReference type="PANTHER" id="PTHR36766:SF35">
    <property type="entry name" value="DISEASE RESISTANCE PROTEIN RGA3"/>
    <property type="match status" value="1"/>
</dbReference>
<dbReference type="OrthoDB" id="1194515at2759"/>
<dbReference type="InParanoid" id="A0A2P5CTU5"/>
<gene>
    <name evidence="3" type="ORF">TorRG33x02_273140</name>
</gene>
<dbReference type="InterPro" id="IPR032675">
    <property type="entry name" value="LRR_dom_sf"/>
</dbReference>
<keyword evidence="1" id="KW-0611">Plant defense</keyword>
<feature type="domain" description="Disease resistance protein At4g27190-like leucine-rich repeats" evidence="2">
    <location>
        <begin position="25"/>
        <end position="135"/>
    </location>
</feature>
<dbReference type="PANTHER" id="PTHR36766">
    <property type="entry name" value="PLANT BROAD-SPECTRUM MILDEW RESISTANCE PROTEIN RPW8"/>
    <property type="match status" value="1"/>
</dbReference>
<dbReference type="STRING" id="63057.A0A2P5CTU5"/>
<protein>
    <submittedName>
        <fullName evidence="3">LRR domain containing protein</fullName>
    </submittedName>
</protein>
<dbReference type="Gene3D" id="3.80.10.10">
    <property type="entry name" value="Ribonuclease Inhibitor"/>
    <property type="match status" value="2"/>
</dbReference>
<proteinExistence type="predicted"/>
<evidence type="ECO:0000313" key="3">
    <source>
        <dbReference type="EMBL" id="PON64465.1"/>
    </source>
</evidence>
<keyword evidence="4" id="KW-1185">Reference proteome</keyword>
<evidence type="ECO:0000259" key="2">
    <source>
        <dbReference type="Pfam" id="PF23247"/>
    </source>
</evidence>
<comment type="caution">
    <text evidence="3">The sequence shown here is derived from an EMBL/GenBank/DDBJ whole genome shotgun (WGS) entry which is preliminary data.</text>
</comment>
<name>A0A2P5CTU5_TREOI</name>
<sequence>MSQEASSFSALSNTKYLSIDRNQDLPYLETLEISNCSKLKDFSPSIQYLTFLKRFQIENCEELDMSNDDLVTWRSLRSLQILEFFSLPKLLALPQGIQHATGLESLVISDCKRFTSIPEWINNLKSLQILSILACPTLK</sequence>
<dbReference type="GO" id="GO:0006952">
    <property type="term" value="P:defense response"/>
    <property type="evidence" value="ECO:0007669"/>
    <property type="project" value="UniProtKB-KW"/>
</dbReference>
<organism evidence="3 4">
    <name type="scientific">Trema orientale</name>
    <name type="common">Charcoal tree</name>
    <name type="synonym">Celtis orientalis</name>
    <dbReference type="NCBI Taxonomy" id="63057"/>
    <lineage>
        <taxon>Eukaryota</taxon>
        <taxon>Viridiplantae</taxon>
        <taxon>Streptophyta</taxon>
        <taxon>Embryophyta</taxon>
        <taxon>Tracheophyta</taxon>
        <taxon>Spermatophyta</taxon>
        <taxon>Magnoliopsida</taxon>
        <taxon>eudicotyledons</taxon>
        <taxon>Gunneridae</taxon>
        <taxon>Pentapetalae</taxon>
        <taxon>rosids</taxon>
        <taxon>fabids</taxon>
        <taxon>Rosales</taxon>
        <taxon>Cannabaceae</taxon>
        <taxon>Trema</taxon>
    </lineage>
</organism>
<dbReference type="Proteomes" id="UP000237000">
    <property type="component" value="Unassembled WGS sequence"/>
</dbReference>
<reference evidence="4" key="1">
    <citation type="submission" date="2016-06" db="EMBL/GenBank/DDBJ databases">
        <title>Parallel loss of symbiosis genes in relatives of nitrogen-fixing non-legume Parasponia.</title>
        <authorList>
            <person name="Van Velzen R."/>
            <person name="Holmer R."/>
            <person name="Bu F."/>
            <person name="Rutten L."/>
            <person name="Van Zeijl A."/>
            <person name="Liu W."/>
            <person name="Santuari L."/>
            <person name="Cao Q."/>
            <person name="Sharma T."/>
            <person name="Shen D."/>
            <person name="Roswanjaya Y."/>
            <person name="Wardhani T."/>
            <person name="Kalhor M.S."/>
            <person name="Jansen J."/>
            <person name="Van den Hoogen J."/>
            <person name="Gungor B."/>
            <person name="Hartog M."/>
            <person name="Hontelez J."/>
            <person name="Verver J."/>
            <person name="Yang W.-C."/>
            <person name="Schijlen E."/>
            <person name="Repin R."/>
            <person name="Schilthuizen M."/>
            <person name="Schranz E."/>
            <person name="Heidstra R."/>
            <person name="Miyata K."/>
            <person name="Fedorova E."/>
            <person name="Kohlen W."/>
            <person name="Bisseling T."/>
            <person name="Smit S."/>
            <person name="Geurts R."/>
        </authorList>
    </citation>
    <scope>NUCLEOTIDE SEQUENCE [LARGE SCALE GENOMIC DNA]</scope>
    <source>
        <strain evidence="4">cv. RG33-2</strain>
    </source>
</reference>
<dbReference type="SUPFAM" id="SSF52047">
    <property type="entry name" value="RNI-like"/>
    <property type="match status" value="1"/>
</dbReference>